<accession>A0A9D2D6W4</accession>
<dbReference type="EMBL" id="DXCF01000019">
    <property type="protein sequence ID" value="HIZ09560.1"/>
    <property type="molecule type" value="Genomic_DNA"/>
</dbReference>
<dbReference type="InterPro" id="IPR023660">
    <property type="entry name" value="Arg_Kinase"/>
</dbReference>
<comment type="similarity">
    <text evidence="5 6">Belongs to the ATP:guanido phosphotransferase family.</text>
</comment>
<dbReference type="PANTHER" id="PTHR11547:SF38">
    <property type="entry name" value="ARGININE KINASE 1-RELATED"/>
    <property type="match status" value="1"/>
</dbReference>
<dbReference type="AlphaFoldDB" id="A0A9D2D6W4"/>
<reference evidence="8" key="2">
    <citation type="submission" date="2021-04" db="EMBL/GenBank/DDBJ databases">
        <authorList>
            <person name="Gilroy R."/>
        </authorList>
    </citation>
    <scope>NUCLEOTIDE SEQUENCE</scope>
    <source>
        <strain evidence="8">CHK192-19661</strain>
    </source>
</reference>
<reference evidence="8" key="1">
    <citation type="journal article" date="2021" name="PeerJ">
        <title>Extensive microbial diversity within the chicken gut microbiome revealed by metagenomics and culture.</title>
        <authorList>
            <person name="Gilroy R."/>
            <person name="Ravi A."/>
            <person name="Getino M."/>
            <person name="Pursley I."/>
            <person name="Horton D.L."/>
            <person name="Alikhan N.F."/>
            <person name="Baker D."/>
            <person name="Gharbi K."/>
            <person name="Hall N."/>
            <person name="Watson M."/>
            <person name="Adriaenssens E.M."/>
            <person name="Foster-Nyarko E."/>
            <person name="Jarju S."/>
            <person name="Secka A."/>
            <person name="Antonio M."/>
            <person name="Oren A."/>
            <person name="Chaudhuri R.R."/>
            <person name="La Ragione R."/>
            <person name="Hildebrand F."/>
            <person name="Pallen M.J."/>
        </authorList>
    </citation>
    <scope>NUCLEOTIDE SEQUENCE</scope>
    <source>
        <strain evidence="8">CHK192-19661</strain>
    </source>
</reference>
<evidence type="ECO:0000256" key="3">
    <source>
        <dbReference type="ARBA" id="ARBA00022777"/>
    </source>
</evidence>
<keyword evidence="2 5" id="KW-0547">Nucleotide-binding</keyword>
<protein>
    <submittedName>
        <fullName evidence="8">Protein arginine kinase</fullName>
    </submittedName>
</protein>
<feature type="domain" description="Phosphagen kinase C-terminal" evidence="7">
    <location>
        <begin position="8"/>
        <end position="242"/>
    </location>
</feature>
<evidence type="ECO:0000256" key="6">
    <source>
        <dbReference type="RuleBase" id="RU000505"/>
    </source>
</evidence>
<dbReference type="CDD" id="cd07930">
    <property type="entry name" value="bacterial_phosphagen_kinase"/>
    <property type="match status" value="1"/>
</dbReference>
<keyword evidence="3 5" id="KW-0418">Kinase</keyword>
<dbReference type="PROSITE" id="PS51510">
    <property type="entry name" value="PHOSPHAGEN_KINASE_C"/>
    <property type="match status" value="1"/>
</dbReference>
<evidence type="ECO:0000256" key="4">
    <source>
        <dbReference type="ARBA" id="ARBA00022840"/>
    </source>
</evidence>
<feature type="binding site" evidence="5">
    <location>
        <position position="113"/>
    </location>
    <ligand>
        <name>ATP</name>
        <dbReference type="ChEBI" id="CHEBI:30616"/>
    </ligand>
</feature>
<keyword evidence="1 5" id="KW-0808">Transferase</keyword>
<dbReference type="Proteomes" id="UP000824025">
    <property type="component" value="Unassembled WGS sequence"/>
</dbReference>
<dbReference type="InterPro" id="IPR000749">
    <property type="entry name" value="ATP-guanido_PTrfase"/>
</dbReference>
<dbReference type="InterPro" id="IPR014746">
    <property type="entry name" value="Gln_synth/guanido_kin_cat_dom"/>
</dbReference>
<dbReference type="PROSITE" id="PS00112">
    <property type="entry name" value="PHOSPHAGEN_KINASE"/>
    <property type="match status" value="1"/>
</dbReference>
<dbReference type="PANTHER" id="PTHR11547">
    <property type="entry name" value="ARGININE OR CREATINE KINASE"/>
    <property type="match status" value="1"/>
</dbReference>
<evidence type="ECO:0000259" key="7">
    <source>
        <dbReference type="PROSITE" id="PS51510"/>
    </source>
</evidence>
<evidence type="ECO:0000256" key="2">
    <source>
        <dbReference type="ARBA" id="ARBA00022741"/>
    </source>
</evidence>
<evidence type="ECO:0000313" key="8">
    <source>
        <dbReference type="EMBL" id="HIZ09560.1"/>
    </source>
</evidence>
<gene>
    <name evidence="8" type="ORF">H9726_03635</name>
</gene>
<name>A0A9D2D6W4_9FIRM</name>
<dbReference type="Gene3D" id="3.30.590.10">
    <property type="entry name" value="Glutamine synthetase/guanido kinase, catalytic domain"/>
    <property type="match status" value="1"/>
</dbReference>
<dbReference type="GO" id="GO:0046314">
    <property type="term" value="P:phosphocreatine biosynthetic process"/>
    <property type="evidence" value="ECO:0007669"/>
    <property type="project" value="InterPro"/>
</dbReference>
<dbReference type="SUPFAM" id="SSF55931">
    <property type="entry name" value="Glutamine synthetase/guanido kinase"/>
    <property type="match status" value="1"/>
</dbReference>
<evidence type="ECO:0000256" key="1">
    <source>
        <dbReference type="ARBA" id="ARBA00022679"/>
    </source>
</evidence>
<evidence type="ECO:0000256" key="5">
    <source>
        <dbReference type="PROSITE-ProRule" id="PRU00843"/>
    </source>
</evidence>
<evidence type="ECO:0000313" key="9">
    <source>
        <dbReference type="Proteomes" id="UP000824025"/>
    </source>
</evidence>
<dbReference type="GO" id="GO:0005615">
    <property type="term" value="C:extracellular space"/>
    <property type="evidence" value="ECO:0007669"/>
    <property type="project" value="TreeGrafter"/>
</dbReference>
<organism evidence="8 9">
    <name type="scientific">Candidatus Borkfalkia avicola</name>
    <dbReference type="NCBI Taxonomy" id="2838503"/>
    <lineage>
        <taxon>Bacteria</taxon>
        <taxon>Bacillati</taxon>
        <taxon>Bacillota</taxon>
        <taxon>Clostridia</taxon>
        <taxon>Christensenellales</taxon>
        <taxon>Christensenellaceae</taxon>
        <taxon>Candidatus Borkfalkia</taxon>
    </lineage>
</organism>
<feature type="binding site" evidence="5">
    <location>
        <begin position="11"/>
        <end position="15"/>
    </location>
    <ligand>
        <name>ATP</name>
        <dbReference type="ChEBI" id="CHEBI:30616"/>
    </ligand>
</feature>
<keyword evidence="4 5" id="KW-0067">ATP-binding</keyword>
<dbReference type="Pfam" id="PF00217">
    <property type="entry name" value="ATP-gua_Ptrans"/>
    <property type="match status" value="1"/>
</dbReference>
<proteinExistence type="inferred from homology"/>
<dbReference type="InterPro" id="IPR022414">
    <property type="entry name" value="ATP-guanido_PTrfase_cat"/>
</dbReference>
<dbReference type="InterPro" id="IPR022415">
    <property type="entry name" value="ATP-guanido_PTrfase_AS"/>
</dbReference>
<dbReference type="GO" id="GO:0005524">
    <property type="term" value="F:ATP binding"/>
    <property type="evidence" value="ECO:0007669"/>
    <property type="project" value="UniProtKB-UniRule"/>
</dbReference>
<sequence>MINNIESTVLSSRVRLARNLADYPFPGRLRDAAQAKEIVRAVYAAASRLRPFKLFSMDAISENVAQSIRDDHLISDELAANRAYGAALIDEEDEEELPKGKYSLMINEEDHLREQYIADGLNLSFAYHKISAVDDELSRTLRFAFDEKLGYLTACPTNLGTGMRASAMLFLPGLTRMRKMNRLIREISRLGHTVRGVYGEGSASEGYMYQVSNEVTLGVDEDYILSEVQRAVLEIVNLESQARRALLAEDTVGIRDECCRAYGVLANCEKVSYSEFIQLISDVKLGAALGFLETEDFGAIDRLISSVRPANIGLLTDKPLTAAERDVYRAGECRKTLASVHRIPSES</sequence>
<feature type="binding site" evidence="5">
    <location>
        <begin position="195"/>
        <end position="200"/>
    </location>
    <ligand>
        <name>ATP</name>
        <dbReference type="ChEBI" id="CHEBI:30616"/>
    </ligand>
</feature>
<comment type="caution">
    <text evidence="8">The sequence shown here is derived from an EMBL/GenBank/DDBJ whole genome shotgun (WGS) entry which is preliminary data.</text>
</comment>
<feature type="binding site" evidence="5">
    <location>
        <position position="72"/>
    </location>
    <ligand>
        <name>ATP</name>
        <dbReference type="ChEBI" id="CHEBI:30616"/>
    </ligand>
</feature>
<dbReference type="GO" id="GO:0004111">
    <property type="term" value="F:creatine kinase activity"/>
    <property type="evidence" value="ECO:0007669"/>
    <property type="project" value="InterPro"/>
</dbReference>
<feature type="binding site" evidence="5">
    <location>
        <begin position="164"/>
        <end position="168"/>
    </location>
    <ligand>
        <name>ATP</name>
        <dbReference type="ChEBI" id="CHEBI:30616"/>
    </ligand>
</feature>